<dbReference type="GO" id="GO:0046688">
    <property type="term" value="P:response to copper ion"/>
    <property type="evidence" value="ECO:0007669"/>
    <property type="project" value="InterPro"/>
</dbReference>
<dbReference type="KEGG" id="aaq:AOC05_01295"/>
<evidence type="ECO:0000256" key="5">
    <source>
        <dbReference type="SAM" id="Phobius"/>
    </source>
</evidence>
<name>A0A0M4RMG0_9MICC</name>
<dbReference type="Gene3D" id="2.60.40.1220">
    <property type="match status" value="1"/>
</dbReference>
<keyword evidence="5" id="KW-1133">Transmembrane helix</keyword>
<dbReference type="InterPro" id="IPR007348">
    <property type="entry name" value="CopC_dom"/>
</dbReference>
<evidence type="ECO:0000256" key="1">
    <source>
        <dbReference type="ARBA" id="ARBA00004196"/>
    </source>
</evidence>
<keyword evidence="8" id="KW-1185">Reference proteome</keyword>
<keyword evidence="2" id="KW-0479">Metal-binding</keyword>
<evidence type="ECO:0000256" key="3">
    <source>
        <dbReference type="ARBA" id="ARBA00022729"/>
    </source>
</evidence>
<accession>A0A0M4RMG0</accession>
<keyword evidence="3" id="KW-0732">Signal</keyword>
<dbReference type="InterPro" id="IPR014756">
    <property type="entry name" value="Ig_E-set"/>
</dbReference>
<evidence type="ECO:0000256" key="4">
    <source>
        <dbReference type="ARBA" id="ARBA00023008"/>
    </source>
</evidence>
<evidence type="ECO:0000313" key="7">
    <source>
        <dbReference type="EMBL" id="ALE91301.1"/>
    </source>
</evidence>
<organism evidence="7 8">
    <name type="scientific">Arthrobacter alpinus</name>
    <dbReference type="NCBI Taxonomy" id="656366"/>
    <lineage>
        <taxon>Bacteria</taxon>
        <taxon>Bacillati</taxon>
        <taxon>Actinomycetota</taxon>
        <taxon>Actinomycetes</taxon>
        <taxon>Micrococcales</taxon>
        <taxon>Micrococcaceae</taxon>
        <taxon>Arthrobacter</taxon>
    </lineage>
</organism>
<dbReference type="GO" id="GO:0005507">
    <property type="term" value="F:copper ion binding"/>
    <property type="evidence" value="ECO:0007669"/>
    <property type="project" value="InterPro"/>
</dbReference>
<comment type="subcellular location">
    <subcellularLocation>
        <location evidence="1">Cell envelope</location>
    </subcellularLocation>
</comment>
<evidence type="ECO:0000256" key="2">
    <source>
        <dbReference type="ARBA" id="ARBA00022723"/>
    </source>
</evidence>
<dbReference type="PATRIC" id="fig|656366.3.peg.289"/>
<dbReference type="Proteomes" id="UP000062833">
    <property type="component" value="Chromosome"/>
</dbReference>
<keyword evidence="5" id="KW-0472">Membrane</keyword>
<evidence type="ECO:0000313" key="8">
    <source>
        <dbReference type="Proteomes" id="UP000062833"/>
    </source>
</evidence>
<sequence>MAKNHLHSLSWRNPGSIGASVLAVLLLCLGLSLAGAPLAAAHDQIISSTPTPGQRLVTAPLHIEIRFNGTLLNLGHEVRVIGSDTKNWVQDAPVLNGEKLTQPLPAGMPDGEYQVRWRVVSSDGHPINGSYTFLVGDAATAGSVPAPQAATTSGQALATTTEALAATSANGVPAWLLPAGIGAAAGLGTYLIYVVVLRRMRRPPASN</sequence>
<dbReference type="AlphaFoldDB" id="A0A0M4RMG0"/>
<keyword evidence="4" id="KW-0186">Copper</keyword>
<dbReference type="GO" id="GO:0005886">
    <property type="term" value="C:plasma membrane"/>
    <property type="evidence" value="ECO:0007669"/>
    <property type="project" value="TreeGrafter"/>
</dbReference>
<dbReference type="GO" id="GO:0042597">
    <property type="term" value="C:periplasmic space"/>
    <property type="evidence" value="ECO:0007669"/>
    <property type="project" value="InterPro"/>
</dbReference>
<protein>
    <recommendedName>
        <fullName evidence="6">CopC domain-containing protein</fullName>
    </recommendedName>
</protein>
<dbReference type="InterPro" id="IPR032694">
    <property type="entry name" value="CopC/D"/>
</dbReference>
<evidence type="ECO:0000259" key="6">
    <source>
        <dbReference type="Pfam" id="PF04234"/>
    </source>
</evidence>
<dbReference type="SUPFAM" id="SSF81296">
    <property type="entry name" value="E set domains"/>
    <property type="match status" value="1"/>
</dbReference>
<dbReference type="PANTHER" id="PTHR34820:SF4">
    <property type="entry name" value="INNER MEMBRANE PROTEIN YEBZ"/>
    <property type="match status" value="1"/>
</dbReference>
<reference evidence="8" key="1">
    <citation type="submission" date="2015-09" db="EMBL/GenBank/DDBJ databases">
        <title>Complete genome of Arthrobacter alpinus strain R3.8.</title>
        <authorList>
            <person name="See-Too W.S."/>
            <person name="Chan K.G."/>
        </authorList>
    </citation>
    <scope>NUCLEOTIDE SEQUENCE [LARGE SCALE GENOMIC DNA]</scope>
    <source>
        <strain evidence="8">R3.8</strain>
    </source>
</reference>
<dbReference type="InterPro" id="IPR014755">
    <property type="entry name" value="Cu-Rt/internalin_Ig-like"/>
</dbReference>
<dbReference type="OrthoDB" id="5242236at2"/>
<dbReference type="EMBL" id="CP012677">
    <property type="protein sequence ID" value="ALE91301.1"/>
    <property type="molecule type" value="Genomic_DNA"/>
</dbReference>
<dbReference type="Pfam" id="PF04234">
    <property type="entry name" value="CopC"/>
    <property type="match status" value="1"/>
</dbReference>
<feature type="transmembrane region" description="Helical" evidence="5">
    <location>
        <begin position="175"/>
        <end position="197"/>
    </location>
</feature>
<dbReference type="GO" id="GO:0030313">
    <property type="term" value="C:cell envelope"/>
    <property type="evidence" value="ECO:0007669"/>
    <property type="project" value="UniProtKB-SubCell"/>
</dbReference>
<keyword evidence="5" id="KW-0812">Transmembrane</keyword>
<dbReference type="GO" id="GO:0006825">
    <property type="term" value="P:copper ion transport"/>
    <property type="evidence" value="ECO:0007669"/>
    <property type="project" value="InterPro"/>
</dbReference>
<feature type="domain" description="CopC" evidence="6">
    <location>
        <begin position="42"/>
        <end position="135"/>
    </location>
</feature>
<gene>
    <name evidence="7" type="ORF">AOC05_01295</name>
</gene>
<proteinExistence type="predicted"/>
<dbReference type="PANTHER" id="PTHR34820">
    <property type="entry name" value="INNER MEMBRANE PROTEIN YEBZ"/>
    <property type="match status" value="1"/>
</dbReference>